<protein>
    <submittedName>
        <fullName evidence="1">Putative lipoprotein GfcB</fullName>
    </submittedName>
</protein>
<dbReference type="Gene3D" id="2.40.360.10">
    <property type="entry name" value="YmcC-like"/>
    <property type="match status" value="1"/>
</dbReference>
<name>A0A5E7VU89_PSEFL</name>
<accession>A0A5E7VU89</accession>
<dbReference type="SUPFAM" id="SSF159270">
    <property type="entry name" value="YmcC-like"/>
    <property type="match status" value="1"/>
</dbReference>
<dbReference type="AlphaFoldDB" id="A0A5E7VU89"/>
<dbReference type="RefSeq" id="WP_150788188.1">
    <property type="nucleotide sequence ID" value="NZ_CABVJF010000039.1"/>
</dbReference>
<organism evidence="1 2">
    <name type="scientific">Pseudomonas fluorescens</name>
    <dbReference type="NCBI Taxonomy" id="294"/>
    <lineage>
        <taxon>Bacteria</taxon>
        <taxon>Pseudomonadati</taxon>
        <taxon>Pseudomonadota</taxon>
        <taxon>Gammaproteobacteria</taxon>
        <taxon>Pseudomonadales</taxon>
        <taxon>Pseudomonadaceae</taxon>
        <taxon>Pseudomonas</taxon>
    </lineage>
</organism>
<dbReference type="Pfam" id="PF11102">
    <property type="entry name" value="YjbF"/>
    <property type="match status" value="1"/>
</dbReference>
<evidence type="ECO:0000313" key="1">
    <source>
        <dbReference type="EMBL" id="VVQ26027.1"/>
    </source>
</evidence>
<dbReference type="OrthoDB" id="7001949at2"/>
<dbReference type="InterPro" id="IPR021308">
    <property type="entry name" value="GfcB"/>
</dbReference>
<dbReference type="InterPro" id="IPR023373">
    <property type="entry name" value="YmcC_sf"/>
</dbReference>
<dbReference type="EMBL" id="CABVJF010000039">
    <property type="protein sequence ID" value="VVQ26027.1"/>
    <property type="molecule type" value="Genomic_DNA"/>
</dbReference>
<proteinExistence type="predicted"/>
<sequence precursor="true">MKFTQYLLCLAVPVFLSGCDPVMRGSWDTLRAATEGPQRLELTQAQVDASPYYQIKVQTPTSEAVLGLVRQQGDLQFWLTSQQQVLLIRNGLVVRSVGLGADLDATRLAQNSPFHSGLHHVEEDQRSTRWVDFNNDNQIGVALQSRFNKEGMEQVDILERSFTLLRVDEHIEAPSIGFSAINSYWVDPKDGFIMMSRQHISPQITLGITQLRPYRTPAL</sequence>
<evidence type="ECO:0000313" key="2">
    <source>
        <dbReference type="Proteomes" id="UP000381378"/>
    </source>
</evidence>
<reference evidence="1 2" key="1">
    <citation type="submission" date="2019-09" db="EMBL/GenBank/DDBJ databases">
        <authorList>
            <person name="Chandra G."/>
            <person name="Truman W A."/>
        </authorList>
    </citation>
    <scope>NUCLEOTIDE SEQUENCE [LARGE SCALE GENOMIC DNA]</scope>
    <source>
        <strain evidence="1">PS928</strain>
    </source>
</reference>
<dbReference type="PROSITE" id="PS51257">
    <property type="entry name" value="PROKAR_LIPOPROTEIN"/>
    <property type="match status" value="1"/>
</dbReference>
<keyword evidence="1" id="KW-0449">Lipoprotein</keyword>
<gene>
    <name evidence="1" type="primary">gfcB</name>
    <name evidence="1" type="ORF">PS928_06319</name>
</gene>
<dbReference type="Proteomes" id="UP000381378">
    <property type="component" value="Unassembled WGS sequence"/>
</dbReference>